<keyword evidence="2" id="KW-1185">Reference proteome</keyword>
<proteinExistence type="predicted"/>
<organism evidence="1 2">
    <name type="scientific">Mycobacterium phage Weirdo19</name>
    <dbReference type="NCBI Taxonomy" id="2601610"/>
    <lineage>
        <taxon>Viruses</taxon>
        <taxon>Duplodnaviria</taxon>
        <taxon>Heunggongvirae</taxon>
        <taxon>Uroviricota</taxon>
        <taxon>Caudoviricetes</taxon>
        <taxon>Rosariovirus</taxon>
        <taxon>Rosariovirus Weirdo19ES</taxon>
    </lineage>
</organism>
<dbReference type="EMBL" id="MN103533">
    <property type="protein sequence ID" value="QEA10824.1"/>
    <property type="molecule type" value="Genomic_DNA"/>
</dbReference>
<accession>A0A6M2YSV9</accession>
<reference evidence="1 2" key="1">
    <citation type="journal article" date="2020" name="PLoS ONE">
        <title>Weirdo19ES is a novel singleton mycobacteriophage that selects for glycolipid deficient phage-resistant M. smegmatis mutants.</title>
        <authorList>
            <person name="Suarez C.A."/>
            <person name="Franceschelli J.J."/>
            <person name="Tasselli S.E."/>
            <person name="Morbidoni H.R."/>
        </authorList>
    </citation>
    <scope>NUCLEOTIDE SEQUENCE [LARGE SCALE GENOMIC DNA]</scope>
</reference>
<evidence type="ECO:0000313" key="2">
    <source>
        <dbReference type="Proteomes" id="UP000501191"/>
    </source>
</evidence>
<dbReference type="RefSeq" id="YP_010050757.1">
    <property type="nucleotide sequence ID" value="NC_054433.1"/>
</dbReference>
<protein>
    <submittedName>
        <fullName evidence="1">Uncharacterized protein</fullName>
    </submittedName>
</protein>
<dbReference type="Proteomes" id="UP000501191">
    <property type="component" value="Segment"/>
</dbReference>
<sequence>MNAPELPGRLFSIGQVLTLTSSNIEAQQMFCSYGDLLDVLGYLLSDVPMAEDIPAAIEQCRPAVRRAHPSLAHLTPPAPLAPDTEVLTWLSAMAAAHGEQLMLRPIIPPTGEA</sequence>
<dbReference type="KEGG" id="vg:63911492"/>
<name>A0A6M2YSV9_9CAUD</name>
<evidence type="ECO:0000313" key="1">
    <source>
        <dbReference type="EMBL" id="QEA10824.1"/>
    </source>
</evidence>
<dbReference type="GeneID" id="63911492"/>